<feature type="chain" id="PRO_5005544929" evidence="1">
    <location>
        <begin position="21"/>
        <end position="615"/>
    </location>
</feature>
<dbReference type="OrthoDB" id="5102063at2759"/>
<dbReference type="Pfam" id="PF03068">
    <property type="entry name" value="PAD"/>
    <property type="match status" value="1"/>
</dbReference>
<dbReference type="SUPFAM" id="SSF55909">
    <property type="entry name" value="Pentein"/>
    <property type="match status" value="1"/>
</dbReference>
<sequence>MRPISKAAVLALGLLGTGRGFKATILADTNRDGRVDVTGDTDMADKQIWTDTRGALFLANIGDTQQRCSVHITESVSDHDLDKCHDASDNVQRNAKYLAPLKSVPCSGLSSAATGRLFVSGLGAADRVRIFRKFHNGWVYVASDYVFSARDLEAGLDLGIDGRDVRRPGVWDGRVKVHLVIRDGAEIAMDAVALRVAPVLTHHHLQLASQVLVTGAGTRSPQAKFVQDLQANVKKAGIEWPVYQFPGDDIWTQDFFEPGYMSIPGPHGAIMLRVMIRSSQGGRPTGRMVFSMLRSDTVGAVQFLGNDWGDTTDSMGNLETIPPHTHNGKSYPAGRTIVGSRNGLRPYMTNFLNAQEVQATVNVDTGFLLIGHVDEFLQFLPAKNARGWVMMVNDPMAGFEILQKTKAAGLGAIKALSRPSFPSDKSQCLPSDTVDEVLRRGDRTVNFANAQAYSALRIQANVDIIKRETGLEDADIIRVPTLFYTESFECSCNGEDDDGDEDNGGTLVVKDIVEAAGPRSKTRTPRRRKLQDALFTAFYPGSINGVVLSDTQVLAPNPWGPVVNGKDIIAEAVAAAYRKVGYTVIFQEDWFSHHVDQGDVHCGTNTIRNPTTPWW</sequence>
<name>A0A0L0N7C1_TOLOC</name>
<dbReference type="InterPro" id="IPR036556">
    <property type="entry name" value="PAD_central_sf"/>
</dbReference>
<keyword evidence="1" id="KW-0732">Signal</keyword>
<dbReference type="GO" id="GO:0005509">
    <property type="term" value="F:calcium ion binding"/>
    <property type="evidence" value="ECO:0007669"/>
    <property type="project" value="InterPro"/>
</dbReference>
<dbReference type="EMBL" id="LFRF01000015">
    <property type="protein sequence ID" value="KND89957.1"/>
    <property type="molecule type" value="Genomic_DNA"/>
</dbReference>
<evidence type="ECO:0000313" key="4">
    <source>
        <dbReference type="Proteomes" id="UP000036947"/>
    </source>
</evidence>
<evidence type="ECO:0000313" key="3">
    <source>
        <dbReference type="EMBL" id="KND89957.1"/>
    </source>
</evidence>
<dbReference type="PANTHER" id="PTHR10837">
    <property type="entry name" value="PEPTIDYLARGININE DEIMINASE"/>
    <property type="match status" value="1"/>
</dbReference>
<accession>A0A0L0N7C1</accession>
<dbReference type="STRING" id="1163406.A0A0L0N7C1"/>
<organism evidence="3 4">
    <name type="scientific">Tolypocladium ophioglossoides (strain CBS 100239)</name>
    <name type="common">Snaketongue truffleclub</name>
    <name type="synonym">Elaphocordyceps ophioglossoides</name>
    <dbReference type="NCBI Taxonomy" id="1163406"/>
    <lineage>
        <taxon>Eukaryota</taxon>
        <taxon>Fungi</taxon>
        <taxon>Dikarya</taxon>
        <taxon>Ascomycota</taxon>
        <taxon>Pezizomycotina</taxon>
        <taxon>Sordariomycetes</taxon>
        <taxon>Hypocreomycetidae</taxon>
        <taxon>Hypocreales</taxon>
        <taxon>Ophiocordycipitaceae</taxon>
        <taxon>Tolypocladium</taxon>
    </lineage>
</organism>
<protein>
    <submittedName>
        <fullName evidence="3">Protein-arginine deiminase type-1</fullName>
    </submittedName>
</protein>
<dbReference type="InterPro" id="IPR004303">
    <property type="entry name" value="PAD"/>
</dbReference>
<dbReference type="InterPro" id="IPR013530">
    <property type="entry name" value="PAD_C"/>
</dbReference>
<proteinExistence type="predicted"/>
<dbReference type="PANTHER" id="PTHR10837:SF8">
    <property type="entry name" value="PROTEIN-ARGININE DEIMINASE"/>
    <property type="match status" value="1"/>
</dbReference>
<feature type="domain" description="Protein-arginine deiminase C-terminal" evidence="2">
    <location>
        <begin position="187"/>
        <end position="615"/>
    </location>
</feature>
<feature type="signal peptide" evidence="1">
    <location>
        <begin position="1"/>
        <end position="20"/>
    </location>
</feature>
<reference evidence="3 4" key="1">
    <citation type="journal article" date="2015" name="BMC Genomics">
        <title>The genome of the truffle-parasite Tolypocladium ophioglossoides and the evolution of antifungal peptaibiotics.</title>
        <authorList>
            <person name="Quandt C.A."/>
            <person name="Bushley K.E."/>
            <person name="Spatafora J.W."/>
        </authorList>
    </citation>
    <scope>NUCLEOTIDE SEQUENCE [LARGE SCALE GENOMIC DNA]</scope>
    <source>
        <strain evidence="3 4">CBS 100239</strain>
    </source>
</reference>
<dbReference type="GO" id="GO:0005737">
    <property type="term" value="C:cytoplasm"/>
    <property type="evidence" value="ECO:0007669"/>
    <property type="project" value="InterPro"/>
</dbReference>
<evidence type="ECO:0000256" key="1">
    <source>
        <dbReference type="SAM" id="SignalP"/>
    </source>
</evidence>
<dbReference type="Proteomes" id="UP000036947">
    <property type="component" value="Unassembled WGS sequence"/>
</dbReference>
<gene>
    <name evidence="3" type="ORF">TOPH_05344</name>
</gene>
<dbReference type="SUPFAM" id="SSF110083">
    <property type="entry name" value="Peptidylarginine deiminase Pad4, middle domain"/>
    <property type="match status" value="1"/>
</dbReference>
<comment type="caution">
    <text evidence="3">The sequence shown here is derived from an EMBL/GenBank/DDBJ whole genome shotgun (WGS) entry which is preliminary data.</text>
</comment>
<dbReference type="Gene3D" id="3.75.10.10">
    <property type="entry name" value="L-arginine/glycine Amidinotransferase, Chain A"/>
    <property type="match status" value="1"/>
</dbReference>
<evidence type="ECO:0000259" key="2">
    <source>
        <dbReference type="Pfam" id="PF03068"/>
    </source>
</evidence>
<keyword evidence="4" id="KW-1185">Reference proteome</keyword>
<dbReference type="AlphaFoldDB" id="A0A0L0N7C1"/>
<dbReference type="GO" id="GO:0004668">
    <property type="term" value="F:protein-arginine deiminase activity"/>
    <property type="evidence" value="ECO:0007669"/>
    <property type="project" value="InterPro"/>
</dbReference>